<comment type="caution">
    <text evidence="3">The sequence shown here is derived from an EMBL/GenBank/DDBJ whole genome shotgun (WGS) entry which is preliminary data.</text>
</comment>
<dbReference type="OrthoDB" id="47802at2759"/>
<reference evidence="3 4" key="1">
    <citation type="journal article" date="2018" name="Nat. Ecol. Evol.">
        <title>Shark genomes provide insights into elasmobranch evolution and the origin of vertebrates.</title>
        <authorList>
            <person name="Hara Y"/>
            <person name="Yamaguchi K"/>
            <person name="Onimaru K"/>
            <person name="Kadota M"/>
            <person name="Koyanagi M"/>
            <person name="Keeley SD"/>
            <person name="Tatsumi K"/>
            <person name="Tanaka K"/>
            <person name="Motone F"/>
            <person name="Kageyama Y"/>
            <person name="Nozu R"/>
            <person name="Adachi N"/>
            <person name="Nishimura O"/>
            <person name="Nakagawa R"/>
            <person name="Tanegashima C"/>
            <person name="Kiyatake I"/>
            <person name="Matsumoto R"/>
            <person name="Murakumo K"/>
            <person name="Nishida K"/>
            <person name="Terakita A"/>
            <person name="Kuratani S"/>
            <person name="Sato K"/>
            <person name="Hyodo S Kuraku.S."/>
        </authorList>
    </citation>
    <scope>NUCLEOTIDE SEQUENCE [LARGE SCALE GENOMIC DNA]</scope>
</reference>
<dbReference type="SUPFAM" id="SSF50978">
    <property type="entry name" value="WD40 repeat-like"/>
    <property type="match status" value="1"/>
</dbReference>
<sequence length="117" mass="12804">MLLECQVGVALSQDCVLTLPGAVAETYQIVKQTKAHEGSIFTLCITRDSMLLSGGGKDRKIIQWYSSLTTEQETEIPEQFGAVRSIVEGRADDLLIGTTRNAILRGSFTEPFTPIVQ</sequence>
<dbReference type="InterPro" id="IPR050630">
    <property type="entry name" value="WD_repeat_EMAP"/>
</dbReference>
<protein>
    <submittedName>
        <fullName evidence="3">Uncharacterized protein</fullName>
    </submittedName>
</protein>
<keyword evidence="1" id="KW-0853">WD repeat</keyword>
<accession>A0A401QIR2</accession>
<proteinExistence type="predicted"/>
<keyword evidence="2" id="KW-0677">Repeat</keyword>
<evidence type="ECO:0000313" key="3">
    <source>
        <dbReference type="EMBL" id="GCB85247.1"/>
    </source>
</evidence>
<evidence type="ECO:0000313" key="4">
    <source>
        <dbReference type="Proteomes" id="UP000288216"/>
    </source>
</evidence>
<dbReference type="Proteomes" id="UP000288216">
    <property type="component" value="Unassembled WGS sequence"/>
</dbReference>
<name>A0A401QIR2_SCYTO</name>
<gene>
    <name evidence="3" type="ORF">scyTo_0025927</name>
</gene>
<dbReference type="InterPro" id="IPR036322">
    <property type="entry name" value="WD40_repeat_dom_sf"/>
</dbReference>
<dbReference type="GO" id="GO:0008017">
    <property type="term" value="F:microtubule binding"/>
    <property type="evidence" value="ECO:0007669"/>
    <property type="project" value="TreeGrafter"/>
</dbReference>
<dbReference type="PANTHER" id="PTHR13720:SF15">
    <property type="entry name" value="ECHINODERM MICROTUBULE-ASSOCIATED PROTEIN-LIKE 3"/>
    <property type="match status" value="1"/>
</dbReference>
<dbReference type="EMBL" id="BFAA01141114">
    <property type="protein sequence ID" value="GCB85247.1"/>
    <property type="molecule type" value="Genomic_DNA"/>
</dbReference>
<dbReference type="GO" id="GO:0000226">
    <property type="term" value="P:microtubule cytoskeleton organization"/>
    <property type="evidence" value="ECO:0007669"/>
    <property type="project" value="TreeGrafter"/>
</dbReference>
<dbReference type="STRING" id="75743.A0A401QIR2"/>
<dbReference type="AlphaFoldDB" id="A0A401QIR2"/>
<dbReference type="Gene3D" id="2.130.10.10">
    <property type="entry name" value="YVTN repeat-like/Quinoprotein amine dehydrogenase"/>
    <property type="match status" value="1"/>
</dbReference>
<keyword evidence="4" id="KW-1185">Reference proteome</keyword>
<dbReference type="PANTHER" id="PTHR13720">
    <property type="entry name" value="WD-40 REPEAT PROTEIN"/>
    <property type="match status" value="1"/>
</dbReference>
<evidence type="ECO:0000256" key="2">
    <source>
        <dbReference type="ARBA" id="ARBA00022737"/>
    </source>
</evidence>
<feature type="non-terminal residue" evidence="3">
    <location>
        <position position="117"/>
    </location>
</feature>
<evidence type="ECO:0000256" key="1">
    <source>
        <dbReference type="ARBA" id="ARBA00022574"/>
    </source>
</evidence>
<dbReference type="InterPro" id="IPR015943">
    <property type="entry name" value="WD40/YVTN_repeat-like_dom_sf"/>
</dbReference>
<organism evidence="3 4">
    <name type="scientific">Scyliorhinus torazame</name>
    <name type="common">Cloudy catshark</name>
    <name type="synonym">Catulus torazame</name>
    <dbReference type="NCBI Taxonomy" id="75743"/>
    <lineage>
        <taxon>Eukaryota</taxon>
        <taxon>Metazoa</taxon>
        <taxon>Chordata</taxon>
        <taxon>Craniata</taxon>
        <taxon>Vertebrata</taxon>
        <taxon>Chondrichthyes</taxon>
        <taxon>Elasmobranchii</taxon>
        <taxon>Galeomorphii</taxon>
        <taxon>Galeoidea</taxon>
        <taxon>Carcharhiniformes</taxon>
        <taxon>Scyliorhinidae</taxon>
        <taxon>Scyliorhinus</taxon>
    </lineage>
</organism>
<dbReference type="GO" id="GO:0072686">
    <property type="term" value="C:mitotic spindle"/>
    <property type="evidence" value="ECO:0007669"/>
    <property type="project" value="TreeGrafter"/>
</dbReference>